<dbReference type="Proteomes" id="UP001149954">
    <property type="component" value="Unassembled WGS sequence"/>
</dbReference>
<dbReference type="OrthoDB" id="191139at2759"/>
<dbReference type="GO" id="GO:0016491">
    <property type="term" value="F:oxidoreductase activity"/>
    <property type="evidence" value="ECO:0007669"/>
    <property type="project" value="UniProtKB-KW"/>
</dbReference>
<dbReference type="AlphaFoldDB" id="A0A9W9XW18"/>
<evidence type="ECO:0000313" key="5">
    <source>
        <dbReference type="Proteomes" id="UP001149954"/>
    </source>
</evidence>
<keyword evidence="5" id="KW-1185">Reference proteome</keyword>
<evidence type="ECO:0000256" key="2">
    <source>
        <dbReference type="ARBA" id="ARBA00022857"/>
    </source>
</evidence>
<name>A0A9W9XW18_9EURO</name>
<organism evidence="4 5">
    <name type="scientific">Penicillium fimorum</name>
    <dbReference type="NCBI Taxonomy" id="1882269"/>
    <lineage>
        <taxon>Eukaryota</taxon>
        <taxon>Fungi</taxon>
        <taxon>Dikarya</taxon>
        <taxon>Ascomycota</taxon>
        <taxon>Pezizomycotina</taxon>
        <taxon>Eurotiomycetes</taxon>
        <taxon>Eurotiomycetidae</taxon>
        <taxon>Eurotiales</taxon>
        <taxon>Aspergillaceae</taxon>
        <taxon>Penicillium</taxon>
    </lineage>
</organism>
<dbReference type="Pfam" id="PF00106">
    <property type="entry name" value="adh_short"/>
    <property type="match status" value="1"/>
</dbReference>
<keyword evidence="2" id="KW-0521">NADP</keyword>
<accession>A0A9W9XW18</accession>
<protein>
    <submittedName>
        <fullName evidence="4">Glucose/ribitol dehydrogenase</fullName>
    </submittedName>
</protein>
<proteinExistence type="inferred from homology"/>
<dbReference type="InterPro" id="IPR020904">
    <property type="entry name" value="Sc_DH/Rdtase_CS"/>
</dbReference>
<reference evidence="4" key="1">
    <citation type="submission" date="2022-12" db="EMBL/GenBank/DDBJ databases">
        <authorList>
            <person name="Petersen C."/>
        </authorList>
    </citation>
    <scope>NUCLEOTIDE SEQUENCE</scope>
    <source>
        <strain evidence="4">IBT 29495</strain>
    </source>
</reference>
<dbReference type="PROSITE" id="PS00061">
    <property type="entry name" value="ADH_SHORT"/>
    <property type="match status" value="1"/>
</dbReference>
<sequence>MAPFSSLRATLTQAYPPAPAFTEANAPPGSQNGRVFIVTGGNAGIGLELCKILYASGATVYMASRSQVGLGGQSRSGHQTITEASKAKNTSGKLKFLYLDLNDLLVVKAAAESFAQQEDKLDVLWNNAGTGANMVTIGQRTAQDFEPMIGMHCIATLLFTKLLLPQLWAAASSGESGKTRVIWTSSALAEWGSPPNGFDFDLLDKGTNNRTDNYGTSKAGTWILSREFARRYAKDGIVSVCLNPGFLKTASFNGTPAAIMFVLNKFLLSDAIYGAYTELYAGLSSDITLENSGSYIIPWGRIRPNEATPRQDLIKAGDSKAEGGLDYGNRFWAWCEEKWNSHI</sequence>
<evidence type="ECO:0000256" key="1">
    <source>
        <dbReference type="ARBA" id="ARBA00006484"/>
    </source>
</evidence>
<comment type="caution">
    <text evidence="4">The sequence shown here is derived from an EMBL/GenBank/DDBJ whole genome shotgun (WGS) entry which is preliminary data.</text>
</comment>
<comment type="similarity">
    <text evidence="1">Belongs to the short-chain dehydrogenases/reductases (SDR) family.</text>
</comment>
<reference evidence="4" key="2">
    <citation type="journal article" date="2023" name="IMA Fungus">
        <title>Comparative genomic study of the Penicillium genus elucidates a diverse pangenome and 15 lateral gene transfer events.</title>
        <authorList>
            <person name="Petersen C."/>
            <person name="Sorensen T."/>
            <person name="Nielsen M.R."/>
            <person name="Sondergaard T.E."/>
            <person name="Sorensen J.L."/>
            <person name="Fitzpatrick D.A."/>
            <person name="Frisvad J.C."/>
            <person name="Nielsen K.L."/>
        </authorList>
    </citation>
    <scope>NUCLEOTIDE SEQUENCE</scope>
    <source>
        <strain evidence="4">IBT 29495</strain>
    </source>
</reference>
<dbReference type="EMBL" id="JAPWDS010000003">
    <property type="protein sequence ID" value="KAJ5504357.1"/>
    <property type="molecule type" value="Genomic_DNA"/>
</dbReference>
<dbReference type="InterPro" id="IPR036291">
    <property type="entry name" value="NAD(P)-bd_dom_sf"/>
</dbReference>
<dbReference type="PRINTS" id="PR00081">
    <property type="entry name" value="GDHRDH"/>
</dbReference>
<evidence type="ECO:0000313" key="4">
    <source>
        <dbReference type="EMBL" id="KAJ5504357.1"/>
    </source>
</evidence>
<gene>
    <name evidence="4" type="ORF">N7463_007231</name>
</gene>
<keyword evidence="3" id="KW-0560">Oxidoreductase</keyword>
<dbReference type="PANTHER" id="PTHR24320:SF236">
    <property type="entry name" value="SHORT-CHAIN DEHYDROGENASE-RELATED"/>
    <property type="match status" value="1"/>
</dbReference>
<evidence type="ECO:0000256" key="3">
    <source>
        <dbReference type="ARBA" id="ARBA00023002"/>
    </source>
</evidence>
<dbReference type="PANTHER" id="PTHR24320">
    <property type="entry name" value="RETINOL DEHYDROGENASE"/>
    <property type="match status" value="1"/>
</dbReference>
<dbReference type="InterPro" id="IPR002347">
    <property type="entry name" value="SDR_fam"/>
</dbReference>
<dbReference type="SUPFAM" id="SSF51735">
    <property type="entry name" value="NAD(P)-binding Rossmann-fold domains"/>
    <property type="match status" value="1"/>
</dbReference>
<dbReference type="Gene3D" id="3.40.50.720">
    <property type="entry name" value="NAD(P)-binding Rossmann-like Domain"/>
    <property type="match status" value="1"/>
</dbReference>